<keyword evidence="3" id="KW-1185">Reference proteome</keyword>
<feature type="region of interest" description="Disordered" evidence="1">
    <location>
        <begin position="291"/>
        <end position="316"/>
    </location>
</feature>
<reference evidence="2" key="1">
    <citation type="submission" date="2022-12" db="EMBL/GenBank/DDBJ databases">
        <title>Genome assemblies of Blomia tropicalis.</title>
        <authorList>
            <person name="Cui Y."/>
        </authorList>
    </citation>
    <scope>NUCLEOTIDE SEQUENCE</scope>
    <source>
        <tissue evidence="2">Adult mites</tissue>
    </source>
</reference>
<protein>
    <recommendedName>
        <fullName evidence="4">RING-type domain-containing protein</fullName>
    </recommendedName>
</protein>
<evidence type="ECO:0000313" key="2">
    <source>
        <dbReference type="EMBL" id="KAJ6217295.1"/>
    </source>
</evidence>
<dbReference type="Proteomes" id="UP001142055">
    <property type="component" value="Chromosome 3"/>
</dbReference>
<evidence type="ECO:0000313" key="3">
    <source>
        <dbReference type="Proteomes" id="UP001142055"/>
    </source>
</evidence>
<organism evidence="2 3">
    <name type="scientific">Blomia tropicalis</name>
    <name type="common">Mite</name>
    <dbReference type="NCBI Taxonomy" id="40697"/>
    <lineage>
        <taxon>Eukaryota</taxon>
        <taxon>Metazoa</taxon>
        <taxon>Ecdysozoa</taxon>
        <taxon>Arthropoda</taxon>
        <taxon>Chelicerata</taxon>
        <taxon>Arachnida</taxon>
        <taxon>Acari</taxon>
        <taxon>Acariformes</taxon>
        <taxon>Sarcoptiformes</taxon>
        <taxon>Astigmata</taxon>
        <taxon>Glycyphagoidea</taxon>
        <taxon>Echimyopodidae</taxon>
        <taxon>Blomia</taxon>
    </lineage>
</organism>
<feature type="region of interest" description="Disordered" evidence="1">
    <location>
        <begin position="240"/>
        <end position="272"/>
    </location>
</feature>
<comment type="caution">
    <text evidence="2">The sequence shown here is derived from an EMBL/GenBank/DDBJ whole genome shotgun (WGS) entry which is preliminary data.</text>
</comment>
<proteinExistence type="predicted"/>
<name>A0A9Q0M4H3_BLOTA</name>
<dbReference type="EMBL" id="JAPWDV010000003">
    <property type="protein sequence ID" value="KAJ6217295.1"/>
    <property type="molecule type" value="Genomic_DNA"/>
</dbReference>
<gene>
    <name evidence="2" type="ORF">RDWZM_008452</name>
</gene>
<evidence type="ECO:0008006" key="4">
    <source>
        <dbReference type="Google" id="ProtNLM"/>
    </source>
</evidence>
<evidence type="ECO:0000256" key="1">
    <source>
        <dbReference type="SAM" id="MobiDB-lite"/>
    </source>
</evidence>
<accession>A0A9Q0M4H3</accession>
<dbReference type="AlphaFoldDB" id="A0A9Q0M4H3"/>
<feature type="compositionally biased region" description="Polar residues" evidence="1">
    <location>
        <begin position="262"/>
        <end position="272"/>
    </location>
</feature>
<sequence length="339" mass="39556">MDAYQSFTKKPVIFCRQCIAFPNSNREFYITQCLNTFCRKCLEKNPKCHKCSSGCRIKRICNDMPENLKTLFQDPGTSMKRNIHTYEFMFKQYNVLTTNLLNMAKQQSDKMKSLYNINASLKVQIARKDAEIETLKKPPPAFLHSTPFADNSLQLNDQSFQSTHAPSSILQIHNNMDEPRREWQFNEVHTPNFVSTYNNQEIPREPLQFNEVQTSKVQATRNIENESIDGFLRQFNEGATSSSNFQIRENLDVPPGPPQLNEPRTSNQIPTRNNQDEHLHEFLRPYNVRQISPAGYPTQSNRNGRVSAPPPPSLRRMNERRAMNPVYDITRTFRRKRDY</sequence>